<sequence length="239" mass="25141">MSPTFNSEASPISKNFWIPGAPLVLGEGPGDLALVLDDAAAGSGARAKPRIILGKWLRGFSEVPNPLTEPNPWFVLPVLDEIVGGVAVDDAAVSSDAFVSDLLVLESRLVVPGRLRPPTSSASLSSSGCLEEMDGVGVGVRSPMFDPSSLTASSGGTVPDFTCTSFRASSSVLGTMGVPGRALSPWDIWTSFSLPNRNAKLLSRVLLMLFSPWSAVFRTISFAAPRAFAGGWKRSDSRC</sequence>
<protein>
    <submittedName>
        <fullName evidence="1">Uncharacterized protein</fullName>
    </submittedName>
</protein>
<reference evidence="2" key="1">
    <citation type="journal article" date="2012" name="MBio">
        <title>Comparative genome analysis of Trichophyton rubrum and related dermatophytes reveals candidate genes involved in infection.</title>
        <authorList>
            <person name="Martinez D.A."/>
            <person name="Oliver B.G."/>
            <person name="Graeser Y."/>
            <person name="Goldberg J.M."/>
            <person name="Li W."/>
            <person name="Martinez-Rossi N.M."/>
            <person name="Monod M."/>
            <person name="Shelest E."/>
            <person name="Barton R.C."/>
            <person name="Birch E."/>
            <person name="Brakhage A.A."/>
            <person name="Chen Z."/>
            <person name="Gurr S.J."/>
            <person name="Heiman D."/>
            <person name="Heitman J."/>
            <person name="Kosti I."/>
            <person name="Rossi A."/>
            <person name="Saif S."/>
            <person name="Samalova M."/>
            <person name="Saunders C.W."/>
            <person name="Shea T."/>
            <person name="Summerbell R.C."/>
            <person name="Xu J."/>
            <person name="Young S."/>
            <person name="Zeng Q."/>
            <person name="Birren B.W."/>
            <person name="Cuomo C.A."/>
            <person name="White T.C."/>
        </authorList>
    </citation>
    <scope>NUCLEOTIDE SEQUENCE [LARGE SCALE GENOMIC DNA]</scope>
    <source>
        <strain evidence="2">ATCC MYA-4607 / CBS 118892</strain>
    </source>
</reference>
<dbReference type="InParanoid" id="A0A080WEX2"/>
<accession>A0A080WEX2</accession>
<dbReference type="GeneID" id="71777165"/>
<gene>
    <name evidence="1" type="ORF">TERG_11791</name>
</gene>
<dbReference type="RefSeq" id="XP_047605551.1">
    <property type="nucleotide sequence ID" value="XM_047750849.1"/>
</dbReference>
<organism evidence="1 2">
    <name type="scientific">Trichophyton rubrum (strain ATCC MYA-4607 / CBS 118892)</name>
    <name type="common">Athlete's foot fungus</name>
    <dbReference type="NCBI Taxonomy" id="559305"/>
    <lineage>
        <taxon>Eukaryota</taxon>
        <taxon>Fungi</taxon>
        <taxon>Dikarya</taxon>
        <taxon>Ascomycota</taxon>
        <taxon>Pezizomycotina</taxon>
        <taxon>Eurotiomycetes</taxon>
        <taxon>Eurotiomycetidae</taxon>
        <taxon>Onygenales</taxon>
        <taxon>Arthrodermataceae</taxon>
        <taxon>Trichophyton</taxon>
    </lineage>
</organism>
<dbReference type="VEuPathDB" id="FungiDB:TERG_11791"/>
<dbReference type="AlphaFoldDB" id="A0A080WEX2"/>
<evidence type="ECO:0000313" key="2">
    <source>
        <dbReference type="Proteomes" id="UP000008864"/>
    </source>
</evidence>
<dbReference type="EMBL" id="GG700649">
    <property type="protein sequence ID" value="KFL60746.1"/>
    <property type="molecule type" value="Genomic_DNA"/>
</dbReference>
<keyword evidence="2" id="KW-1185">Reference proteome</keyword>
<proteinExistence type="predicted"/>
<name>A0A080WEX2_TRIRC</name>
<dbReference type="Proteomes" id="UP000008864">
    <property type="component" value="Unassembled WGS sequence"/>
</dbReference>
<dbReference type="HOGENOM" id="CLU_1161867_0_0_1"/>
<evidence type="ECO:0000313" key="1">
    <source>
        <dbReference type="EMBL" id="KFL60746.1"/>
    </source>
</evidence>